<dbReference type="InterPro" id="IPR005225">
    <property type="entry name" value="Small_GTP-bd"/>
</dbReference>
<dbReference type="SMART" id="SM00173">
    <property type="entry name" value="RAS"/>
    <property type="match status" value="1"/>
</dbReference>
<protein>
    <submittedName>
        <fullName evidence="4">Rab family GTPase</fullName>
    </submittedName>
</protein>
<organism evidence="4 5">
    <name type="scientific">Promethearchaeum syntrophicum</name>
    <dbReference type="NCBI Taxonomy" id="2594042"/>
    <lineage>
        <taxon>Archaea</taxon>
        <taxon>Promethearchaeati</taxon>
        <taxon>Promethearchaeota</taxon>
        <taxon>Promethearchaeia</taxon>
        <taxon>Promethearchaeales</taxon>
        <taxon>Promethearchaeaceae</taxon>
        <taxon>Promethearchaeum</taxon>
    </lineage>
</organism>
<reference evidence="4 5" key="1">
    <citation type="journal article" date="2020" name="Nature">
        <title>Isolation of an archaeon at the prokaryote-eukaryote interface.</title>
        <authorList>
            <person name="Imachi H."/>
            <person name="Nobu M.K."/>
            <person name="Nakahara N."/>
            <person name="Morono Y."/>
            <person name="Ogawara M."/>
            <person name="Takaki Y."/>
            <person name="Takano Y."/>
            <person name="Uematsu K."/>
            <person name="Ikuta T."/>
            <person name="Ito M."/>
            <person name="Matsui Y."/>
            <person name="Miyazaki M."/>
            <person name="Murata K."/>
            <person name="Saito Y."/>
            <person name="Sakai S."/>
            <person name="Song C."/>
            <person name="Tasumi E."/>
            <person name="Yamanaka Y."/>
            <person name="Yamaguchi T."/>
            <person name="Kamagata Y."/>
            <person name="Tamaki H."/>
            <person name="Takai K."/>
        </authorList>
    </citation>
    <scope>NUCLEOTIDE SEQUENCE [LARGE SCALE GENOMIC DNA]</scope>
    <source>
        <strain evidence="4 5">MK-D1</strain>
    </source>
</reference>
<dbReference type="InterPro" id="IPR027417">
    <property type="entry name" value="P-loop_NTPase"/>
</dbReference>
<dbReference type="PROSITE" id="PS51421">
    <property type="entry name" value="RAS"/>
    <property type="match status" value="1"/>
</dbReference>
<dbReference type="InterPro" id="IPR001806">
    <property type="entry name" value="Small_GTPase"/>
</dbReference>
<name>A0A5B9D7X7_9ARCH</name>
<dbReference type="EMBL" id="CP042905">
    <property type="protein sequence ID" value="QEE15338.1"/>
    <property type="molecule type" value="Genomic_DNA"/>
</dbReference>
<dbReference type="Gene3D" id="3.40.50.300">
    <property type="entry name" value="P-loop containing nucleotide triphosphate hydrolases"/>
    <property type="match status" value="1"/>
</dbReference>
<dbReference type="SUPFAM" id="SSF52540">
    <property type="entry name" value="P-loop containing nucleoside triphosphate hydrolases"/>
    <property type="match status" value="1"/>
</dbReference>
<dbReference type="SMART" id="SM00174">
    <property type="entry name" value="RHO"/>
    <property type="match status" value="1"/>
</dbReference>
<dbReference type="Pfam" id="PF00071">
    <property type="entry name" value="Ras"/>
    <property type="match status" value="1"/>
</dbReference>
<evidence type="ECO:0000256" key="2">
    <source>
        <dbReference type="ARBA" id="ARBA00022741"/>
    </source>
</evidence>
<evidence type="ECO:0000256" key="1">
    <source>
        <dbReference type="ARBA" id="ARBA00006270"/>
    </source>
</evidence>
<dbReference type="PRINTS" id="PR00449">
    <property type="entry name" value="RASTRNSFRMNG"/>
</dbReference>
<gene>
    <name evidence="4" type="ORF">DSAG12_01163</name>
</gene>
<evidence type="ECO:0000313" key="5">
    <source>
        <dbReference type="Proteomes" id="UP000321408"/>
    </source>
</evidence>
<evidence type="ECO:0000313" key="4">
    <source>
        <dbReference type="EMBL" id="QEE15338.1"/>
    </source>
</evidence>
<dbReference type="AlphaFoldDB" id="A0A5B9D7X7"/>
<dbReference type="NCBIfam" id="TIGR00231">
    <property type="entry name" value="small_GTP"/>
    <property type="match status" value="1"/>
</dbReference>
<dbReference type="GO" id="GO:0003924">
    <property type="term" value="F:GTPase activity"/>
    <property type="evidence" value="ECO:0007669"/>
    <property type="project" value="InterPro"/>
</dbReference>
<dbReference type="GO" id="GO:0005525">
    <property type="term" value="F:GTP binding"/>
    <property type="evidence" value="ECO:0007669"/>
    <property type="project" value="UniProtKB-KW"/>
</dbReference>
<dbReference type="PANTHER" id="PTHR47981:SF20">
    <property type="entry name" value="RAS-RELATED PROTEIN RAB-7A"/>
    <property type="match status" value="1"/>
</dbReference>
<keyword evidence="2" id="KW-0547">Nucleotide-binding</keyword>
<proteinExistence type="inferred from homology"/>
<dbReference type="Proteomes" id="UP000321408">
    <property type="component" value="Chromosome"/>
</dbReference>
<comment type="similarity">
    <text evidence="1">Belongs to the small GTPase superfamily. Rab family.</text>
</comment>
<dbReference type="RefSeq" id="WP_147662251.1">
    <property type="nucleotide sequence ID" value="NZ_CP042905.2"/>
</dbReference>
<keyword evidence="5" id="KW-1185">Reference proteome</keyword>
<dbReference type="PROSITE" id="PS51419">
    <property type="entry name" value="RAB"/>
    <property type="match status" value="1"/>
</dbReference>
<keyword evidence="3" id="KW-0342">GTP-binding</keyword>
<dbReference type="GeneID" id="41329159"/>
<accession>A0A5B9D7X7</accession>
<dbReference type="FunFam" id="3.40.50.300:FF:001447">
    <property type="entry name" value="Ras-related protein Rab-1B"/>
    <property type="match status" value="1"/>
</dbReference>
<dbReference type="KEGG" id="psyt:DSAG12_01163"/>
<evidence type="ECO:0000256" key="3">
    <source>
        <dbReference type="ARBA" id="ARBA00023134"/>
    </source>
</evidence>
<dbReference type="SMART" id="SM00175">
    <property type="entry name" value="RAB"/>
    <property type="match status" value="1"/>
</dbReference>
<dbReference type="PANTHER" id="PTHR47981">
    <property type="entry name" value="RAB FAMILY"/>
    <property type="match status" value="1"/>
</dbReference>
<dbReference type="CDD" id="cd00154">
    <property type="entry name" value="Rab"/>
    <property type="match status" value="1"/>
</dbReference>
<reference evidence="4 5" key="2">
    <citation type="journal article" date="2024" name="Int. J. Syst. Evol. Microbiol.">
        <title>Promethearchaeum syntrophicum gen. nov., sp. nov., an anaerobic, obligately syntrophic archaeon, the first isolate of the lineage 'Asgard' archaea, and proposal of the new archaeal phylum Promethearchaeota phyl. nov. and kingdom Promethearchaeati regn. nov.</title>
        <authorList>
            <person name="Imachi H."/>
            <person name="Nobu M.K."/>
            <person name="Kato S."/>
            <person name="Takaki Y."/>
            <person name="Miyazaki M."/>
            <person name="Miyata M."/>
            <person name="Ogawara M."/>
            <person name="Saito Y."/>
            <person name="Sakai S."/>
            <person name="Tahara Y.O."/>
            <person name="Takano Y."/>
            <person name="Tasumi E."/>
            <person name="Uematsu K."/>
            <person name="Yoshimura T."/>
            <person name="Itoh T."/>
            <person name="Ohkuma M."/>
            <person name="Takai K."/>
        </authorList>
    </citation>
    <scope>NUCLEOTIDE SEQUENCE [LARGE SCALE GENOMIC DNA]</scope>
    <source>
        <strain evidence="4 5">MK-D1</strain>
    </source>
</reference>
<sequence>MLNDSNIKKIKRKIIILGEGGVGKTTLLHRYVNKVFVDSTKMTIGTDFFIKKVDITLDNADKYQMTLLLWDFAGQERFRFILNEYIQGAEGIILAFDLSRVATLYRIKNWIGLLKEGGVWGDSKTKFFLLGTKKDLVTEDPSIISSDQIDEFKEKFNADSYFETSSQNGFGVEEFFNYLAKSLI</sequence>